<comment type="function">
    <text evidence="1">Together with LptE, is involved in the assembly of lipopolysaccharide (LPS) at the surface of the outer membrane.</text>
</comment>
<keyword evidence="1" id="KW-0472">Membrane</keyword>
<dbReference type="Pfam" id="PF19838">
    <property type="entry name" value="LptD_2"/>
    <property type="match status" value="1"/>
</dbReference>
<dbReference type="Pfam" id="PF04453">
    <property type="entry name" value="LptD"/>
    <property type="match status" value="1"/>
</dbReference>
<feature type="domain" description="LptD C-terminal" evidence="2">
    <location>
        <begin position="288"/>
        <end position="651"/>
    </location>
</feature>
<dbReference type="InterPro" id="IPR007543">
    <property type="entry name" value="LptD_C"/>
</dbReference>
<dbReference type="RefSeq" id="WP_316700701.1">
    <property type="nucleotide sequence ID" value="NZ_CP136336.1"/>
</dbReference>
<accession>A0ABZ0CSR9</accession>
<dbReference type="EMBL" id="CP136336">
    <property type="protein sequence ID" value="WOB08032.1"/>
    <property type="molecule type" value="Genomic_DNA"/>
</dbReference>
<keyword evidence="1" id="KW-0998">Cell outer membrane</keyword>
<comment type="subunit">
    <text evidence="1">Component of the lipopolysaccharide transport and assembly complex. Interacts with LptE and LptA.</text>
</comment>
<keyword evidence="1" id="KW-0732">Signal</keyword>
<dbReference type="Gene3D" id="2.60.450.10">
    <property type="entry name" value="Lipopolysaccharide (LPS) transport protein A like domain"/>
    <property type="match status" value="1"/>
</dbReference>
<dbReference type="PANTHER" id="PTHR30189">
    <property type="entry name" value="LPS-ASSEMBLY PROTEIN"/>
    <property type="match status" value="1"/>
</dbReference>
<dbReference type="InterPro" id="IPR020889">
    <property type="entry name" value="LipoPS_assembly_LptD"/>
</dbReference>
<dbReference type="InterPro" id="IPR050218">
    <property type="entry name" value="LptD"/>
</dbReference>
<evidence type="ECO:0000313" key="5">
    <source>
        <dbReference type="Proteomes" id="UP001303946"/>
    </source>
</evidence>
<evidence type="ECO:0000313" key="4">
    <source>
        <dbReference type="EMBL" id="WOB08032.1"/>
    </source>
</evidence>
<comment type="caution">
    <text evidence="1">Lacks conserved residue(s) required for the propagation of feature annotation.</text>
</comment>
<evidence type="ECO:0000259" key="2">
    <source>
        <dbReference type="Pfam" id="PF04453"/>
    </source>
</evidence>
<dbReference type="HAMAP" id="MF_01411">
    <property type="entry name" value="LPS_assembly_LptD"/>
    <property type="match status" value="1"/>
</dbReference>
<comment type="similarity">
    <text evidence="1">Belongs to the LptD family.</text>
</comment>
<feature type="chain" id="PRO_5044917782" description="LPS-assembly protein LptD" evidence="1">
    <location>
        <begin position="29"/>
        <end position="771"/>
    </location>
</feature>
<dbReference type="InterPro" id="IPR045659">
    <property type="entry name" value="LptD_2"/>
</dbReference>
<organism evidence="4 5">
    <name type="scientific">Piscinibacter gummiphilus</name>
    <dbReference type="NCBI Taxonomy" id="946333"/>
    <lineage>
        <taxon>Bacteria</taxon>
        <taxon>Pseudomonadati</taxon>
        <taxon>Pseudomonadota</taxon>
        <taxon>Betaproteobacteria</taxon>
        <taxon>Burkholderiales</taxon>
        <taxon>Sphaerotilaceae</taxon>
        <taxon>Piscinibacter</taxon>
    </lineage>
</organism>
<keyword evidence="5" id="KW-1185">Reference proteome</keyword>
<evidence type="ECO:0000259" key="3">
    <source>
        <dbReference type="Pfam" id="PF19838"/>
    </source>
</evidence>
<dbReference type="PANTHER" id="PTHR30189:SF1">
    <property type="entry name" value="LPS-ASSEMBLY PROTEIN LPTD"/>
    <property type="match status" value="1"/>
</dbReference>
<proteinExistence type="inferred from homology"/>
<feature type="signal peptide" evidence="1">
    <location>
        <begin position="1"/>
        <end position="28"/>
    </location>
</feature>
<reference evidence="4 5" key="1">
    <citation type="submission" date="2023-10" db="EMBL/GenBank/DDBJ databases">
        <title>Bacteria for the degradation of biodegradable plastic PBAT(Polybutylene adipate terephthalate).</title>
        <authorList>
            <person name="Weon H.-Y."/>
            <person name="Yeon J."/>
        </authorList>
    </citation>
    <scope>NUCLEOTIDE SEQUENCE [LARGE SCALE GENOMIC DNA]</scope>
    <source>
        <strain evidence="4 5">SBD 7-3</strain>
    </source>
</reference>
<gene>
    <name evidence="1 4" type="primary">lptD</name>
    <name evidence="4" type="ORF">RXV79_24410</name>
</gene>
<feature type="domain" description="LPS-assembly protein LptD central" evidence="3">
    <location>
        <begin position="182"/>
        <end position="262"/>
    </location>
</feature>
<name>A0ABZ0CSR9_9BURK</name>
<sequence precursor="true">MHHLPRHRHHAIAAAACLAVGAWPSAWAQTAPAAAEKAPVIVEAQEVRARPDLDAVAEGDAKLRQGPLEIRADRLSYDQATDTARAFGNVRISRDGNVYSGPELQLKLGTYEGYFVNPTYFFSRTQAGGSASRLDFMGKDVALATDGNYTSCPRDGSGEPAWLLQTRRVRMDLANNEGIAEGAVLRFYGVPILAAPVLSFPLTDARKSGWLPPTTSVDNKSGLQLSVPYYWNIAPNRDATLTPTVFAKRGVALGTQFRYLERSDEGSLTFFTLPNDRLTGHSRDSLGYLHEGNFLGNGFYKADVTRVSDNEYWKDFPGDYPSLLPRLLTGDAQVQAPVFGNWKTYARVLRWQILQDKVNPIEAPYDRYPQVGLRGTQRLPGGFEFGMETEFNRFTNPNDITSDDRIKTDRIPGDRWHTVGSLSLPLVTPSWSLVPKFSFNAASYHLDKPLTQGEFNGRRQFSRTIPTFSLDSAWVLERDATWFGRDMHQTLEPRLYYVKTPYRDQKGLPKFDTAARDFNFDSIYSDNGFSGVDRVSDYHQVTAGVTTRMLDAQTGAEALRVGIAQRFLLSDQRVTTDLDETKVNTQSVSDLLLMGSTSFWPQWTLDAGVQYSPEFSRTTRSLLSARYSPGPYRTLYTAYRFKRDESEQAELGWQWPVYGQVRSGKRSTEGQQQCSGAWYSVGRVNYSLRERRVTDSVLGFEYDAGCWIGRVVAKRVSTSRQDATTQLGFEIEFVGLSRLGTNPLKVLKDNIPGYRLLRDDAPTEASSPTAP</sequence>
<dbReference type="Proteomes" id="UP001303946">
    <property type="component" value="Chromosome"/>
</dbReference>
<comment type="subcellular location">
    <subcellularLocation>
        <location evidence="1">Cell outer membrane</location>
    </subcellularLocation>
</comment>
<evidence type="ECO:0000256" key="1">
    <source>
        <dbReference type="HAMAP-Rule" id="MF_01411"/>
    </source>
</evidence>
<protein>
    <recommendedName>
        <fullName evidence="1">LPS-assembly protein LptD</fullName>
    </recommendedName>
</protein>